<evidence type="ECO:0000256" key="5">
    <source>
        <dbReference type="RuleBase" id="RU367124"/>
    </source>
</evidence>
<gene>
    <name evidence="6" type="ORF">F443_07148</name>
</gene>
<evidence type="ECO:0000256" key="2">
    <source>
        <dbReference type="ARBA" id="ARBA00010400"/>
    </source>
</evidence>
<evidence type="ECO:0000256" key="4">
    <source>
        <dbReference type="ARBA" id="ARBA00022729"/>
    </source>
</evidence>
<dbReference type="eggNOG" id="ENOG502RGT3">
    <property type="taxonomic scope" value="Eukaryota"/>
</dbReference>
<comment type="caution">
    <text evidence="6">The sequence shown here is derived from an EMBL/GenBank/DDBJ whole genome shotgun (WGS) entry which is preliminary data.</text>
</comment>
<reference evidence="6 7" key="1">
    <citation type="submission" date="2013-11" db="EMBL/GenBank/DDBJ databases">
        <title>The Genome Sequence of Phytophthora parasitica P1569.</title>
        <authorList>
            <consortium name="The Broad Institute Genomics Platform"/>
            <person name="Russ C."/>
            <person name="Tyler B."/>
            <person name="Panabieres F."/>
            <person name="Shan W."/>
            <person name="Tripathy S."/>
            <person name="Grunwald N."/>
            <person name="Machado M."/>
            <person name="Johnson C.S."/>
            <person name="Arredondo F."/>
            <person name="Hong C."/>
            <person name="Coffey M."/>
            <person name="Young S.K."/>
            <person name="Zeng Q."/>
            <person name="Gargeya S."/>
            <person name="Fitzgerald M."/>
            <person name="Abouelleil A."/>
            <person name="Alvarado L."/>
            <person name="Chapman S.B."/>
            <person name="Gainer-Dewar J."/>
            <person name="Goldberg J."/>
            <person name="Griggs A."/>
            <person name="Gujja S."/>
            <person name="Hansen M."/>
            <person name="Howarth C."/>
            <person name="Imamovic A."/>
            <person name="Ireland A."/>
            <person name="Larimer J."/>
            <person name="McCowan C."/>
            <person name="Murphy C."/>
            <person name="Pearson M."/>
            <person name="Poon T.W."/>
            <person name="Priest M."/>
            <person name="Roberts A."/>
            <person name="Saif S."/>
            <person name="Shea T."/>
            <person name="Sykes S."/>
            <person name="Wortman J."/>
            <person name="Nusbaum C."/>
            <person name="Birren B."/>
        </authorList>
    </citation>
    <scope>NUCLEOTIDE SEQUENCE [LARGE SCALE GENOMIC DNA]</scope>
    <source>
        <strain evidence="6 7">P1569</strain>
    </source>
</reference>
<dbReference type="InterPro" id="IPR031825">
    <property type="entry name" value="RXLR"/>
</dbReference>
<sequence>MRVGVTVLVVTVAALVSASGALTTDLSKSASIHLEPSSVAAHDRINTQQHLRKHDSKIGRYTDGEERNLPVWLTDNIAGFVAWLTKLDEMDAKAAHMIKGKTVEESEAIFHKLTDEVLDLLKGMEIKEKITPATLKTHPKFKQLSKNEAEYLQEYFNKYWDIFPRLKTVSG</sequence>
<dbReference type="OrthoDB" id="143519at2759"/>
<keyword evidence="7" id="KW-1185">Reference proteome</keyword>
<feature type="chain" id="PRO_5045010597" description="RxLR effector protein" evidence="5">
    <location>
        <begin position="22"/>
        <end position="171"/>
    </location>
</feature>
<dbReference type="AlphaFoldDB" id="V9FBS1"/>
<comment type="subcellular location">
    <subcellularLocation>
        <location evidence="1 5">Secreted</location>
    </subcellularLocation>
</comment>
<comment type="similarity">
    <text evidence="2 5">Belongs to the RxLR effector family.</text>
</comment>
<dbReference type="HOGENOM" id="CLU_113525_0_0_1"/>
<dbReference type="Proteomes" id="UP000018721">
    <property type="component" value="Unassembled WGS sequence"/>
</dbReference>
<dbReference type="Pfam" id="PF16810">
    <property type="entry name" value="RXLR"/>
    <property type="match status" value="1"/>
</dbReference>
<keyword evidence="3 5" id="KW-0964">Secreted</keyword>
<evidence type="ECO:0000313" key="6">
    <source>
        <dbReference type="EMBL" id="ETI48875.1"/>
    </source>
</evidence>
<evidence type="ECO:0000256" key="1">
    <source>
        <dbReference type="ARBA" id="ARBA00004613"/>
    </source>
</evidence>
<accession>V9FBS1</accession>
<evidence type="ECO:0000256" key="3">
    <source>
        <dbReference type="ARBA" id="ARBA00022525"/>
    </source>
</evidence>
<proteinExistence type="inferred from homology"/>
<protein>
    <recommendedName>
        <fullName evidence="5">RxLR effector protein</fullName>
    </recommendedName>
</protein>
<comment type="domain">
    <text evidence="5">The RxLR-dEER motif acts to carry the protein into the host cell cytoplasm through binding to cell surface phosphatidylinositol-3-phosphate.</text>
</comment>
<feature type="signal peptide" evidence="5">
    <location>
        <begin position="1"/>
        <end position="21"/>
    </location>
</feature>
<evidence type="ECO:0000313" key="7">
    <source>
        <dbReference type="Proteomes" id="UP000018721"/>
    </source>
</evidence>
<keyword evidence="4 5" id="KW-0732">Signal</keyword>
<comment type="function">
    <text evidence="5">Effector that suppresses plant defense responses during pathogen infection.</text>
</comment>
<dbReference type="EMBL" id="ANIZ01001187">
    <property type="protein sequence ID" value="ETI48875.1"/>
    <property type="molecule type" value="Genomic_DNA"/>
</dbReference>
<organism evidence="6 7">
    <name type="scientific">Phytophthora nicotianae P1569</name>
    <dbReference type="NCBI Taxonomy" id="1317065"/>
    <lineage>
        <taxon>Eukaryota</taxon>
        <taxon>Sar</taxon>
        <taxon>Stramenopiles</taxon>
        <taxon>Oomycota</taxon>
        <taxon>Peronosporomycetes</taxon>
        <taxon>Peronosporales</taxon>
        <taxon>Peronosporaceae</taxon>
        <taxon>Phytophthora</taxon>
    </lineage>
</organism>
<name>V9FBS1_PHYNI</name>